<feature type="region of interest" description="Disordered" evidence="1">
    <location>
        <begin position="1"/>
        <end position="22"/>
    </location>
</feature>
<feature type="compositionally biased region" description="Basic and acidic residues" evidence="1">
    <location>
        <begin position="93"/>
        <end position="108"/>
    </location>
</feature>
<protein>
    <submittedName>
        <fullName evidence="2">Uncharacterized protein</fullName>
    </submittedName>
</protein>
<dbReference type="Proteomes" id="UP000541444">
    <property type="component" value="Unassembled WGS sequence"/>
</dbReference>
<accession>A0A7J7NEI3</accession>
<dbReference type="AlphaFoldDB" id="A0A7J7NEI3"/>
<evidence type="ECO:0000313" key="3">
    <source>
        <dbReference type="Proteomes" id="UP000541444"/>
    </source>
</evidence>
<evidence type="ECO:0000313" key="2">
    <source>
        <dbReference type="EMBL" id="KAF6165567.1"/>
    </source>
</evidence>
<reference evidence="2 3" key="1">
    <citation type="journal article" date="2020" name="IScience">
        <title>Genome Sequencing of the Endangered Kingdonia uniflora (Circaeasteraceae, Ranunculales) Reveals Potential Mechanisms of Evolutionary Specialization.</title>
        <authorList>
            <person name="Sun Y."/>
            <person name="Deng T."/>
            <person name="Zhang A."/>
            <person name="Moore M.J."/>
            <person name="Landis J.B."/>
            <person name="Lin N."/>
            <person name="Zhang H."/>
            <person name="Zhang X."/>
            <person name="Huang J."/>
            <person name="Zhang X."/>
            <person name="Sun H."/>
            <person name="Wang H."/>
        </authorList>
    </citation>
    <scope>NUCLEOTIDE SEQUENCE [LARGE SCALE GENOMIC DNA]</scope>
    <source>
        <strain evidence="2">TB1705</strain>
        <tissue evidence="2">Leaf</tissue>
    </source>
</reference>
<name>A0A7J7NEI3_9MAGN</name>
<comment type="caution">
    <text evidence="2">The sequence shown here is derived from an EMBL/GenBank/DDBJ whole genome shotgun (WGS) entry which is preliminary data.</text>
</comment>
<feature type="region of interest" description="Disordered" evidence="1">
    <location>
        <begin position="86"/>
        <end position="133"/>
    </location>
</feature>
<gene>
    <name evidence="2" type="ORF">GIB67_006457</name>
</gene>
<keyword evidence="3" id="KW-1185">Reference proteome</keyword>
<proteinExistence type="predicted"/>
<evidence type="ECO:0000256" key="1">
    <source>
        <dbReference type="SAM" id="MobiDB-lite"/>
    </source>
</evidence>
<dbReference type="EMBL" id="JACGCM010000843">
    <property type="protein sequence ID" value="KAF6165567.1"/>
    <property type="molecule type" value="Genomic_DNA"/>
</dbReference>
<organism evidence="2 3">
    <name type="scientific">Kingdonia uniflora</name>
    <dbReference type="NCBI Taxonomy" id="39325"/>
    <lineage>
        <taxon>Eukaryota</taxon>
        <taxon>Viridiplantae</taxon>
        <taxon>Streptophyta</taxon>
        <taxon>Embryophyta</taxon>
        <taxon>Tracheophyta</taxon>
        <taxon>Spermatophyta</taxon>
        <taxon>Magnoliopsida</taxon>
        <taxon>Ranunculales</taxon>
        <taxon>Circaeasteraceae</taxon>
        <taxon>Kingdonia</taxon>
    </lineage>
</organism>
<sequence length="133" mass="14886">MDESSDVAVQGNQLDEIDTDGRTMEDFPLKRVLSVLEKPDTTEDVSNVSFIGENVVEILQPDLEYRDGIQTYQKFILQQKRIAVGGKNRRGKEKRERAIRASEKDNHSSEPLTDAGHPQDVFGITSKVVGPES</sequence>